<comment type="caution">
    <text evidence="1">The sequence shown here is derived from an EMBL/GenBank/DDBJ whole genome shotgun (WGS) entry which is preliminary data.</text>
</comment>
<dbReference type="GO" id="GO:0006388">
    <property type="term" value="P:tRNA splicing, via endonucleolytic cleavage and ligation"/>
    <property type="evidence" value="ECO:0007669"/>
    <property type="project" value="InterPro"/>
</dbReference>
<dbReference type="InterPro" id="IPR038837">
    <property type="entry name" value="tRNA_ligase_1"/>
</dbReference>
<evidence type="ECO:0000313" key="1">
    <source>
        <dbReference type="EMBL" id="EPS61908.1"/>
    </source>
</evidence>
<dbReference type="PANTHER" id="PTHR35460:SF1">
    <property type="entry name" value="TRNA LIGASE 1"/>
    <property type="match status" value="1"/>
</dbReference>
<dbReference type="AlphaFoldDB" id="S8DGK7"/>
<dbReference type="Proteomes" id="UP000015453">
    <property type="component" value="Unassembled WGS sequence"/>
</dbReference>
<dbReference type="EMBL" id="AUSU01006519">
    <property type="protein sequence ID" value="EPS61908.1"/>
    <property type="molecule type" value="Genomic_DNA"/>
</dbReference>
<protein>
    <recommendedName>
        <fullName evidence="3">tRNA ligase phosphodiesterase domain-containing protein</fullName>
    </recommendedName>
</protein>
<organism evidence="1 2">
    <name type="scientific">Genlisea aurea</name>
    <dbReference type="NCBI Taxonomy" id="192259"/>
    <lineage>
        <taxon>Eukaryota</taxon>
        <taxon>Viridiplantae</taxon>
        <taxon>Streptophyta</taxon>
        <taxon>Embryophyta</taxon>
        <taxon>Tracheophyta</taxon>
        <taxon>Spermatophyta</taxon>
        <taxon>Magnoliopsida</taxon>
        <taxon>eudicotyledons</taxon>
        <taxon>Gunneridae</taxon>
        <taxon>Pentapetalae</taxon>
        <taxon>asterids</taxon>
        <taxon>lamiids</taxon>
        <taxon>Lamiales</taxon>
        <taxon>Lentibulariaceae</taxon>
        <taxon>Genlisea</taxon>
    </lineage>
</organism>
<name>S8DGK7_9LAMI</name>
<gene>
    <name evidence="1" type="ORF">M569_12883</name>
</gene>
<reference evidence="1 2" key="1">
    <citation type="journal article" date="2013" name="BMC Genomics">
        <title>The miniature genome of a carnivorous plant Genlisea aurea contains a low number of genes and short non-coding sequences.</title>
        <authorList>
            <person name="Leushkin E.V."/>
            <person name="Sutormin R.A."/>
            <person name="Nabieva E.R."/>
            <person name="Penin A.A."/>
            <person name="Kondrashov A.S."/>
            <person name="Logacheva M.D."/>
        </authorList>
    </citation>
    <scope>NUCLEOTIDE SEQUENCE [LARGE SCALE GENOMIC DNA]</scope>
</reference>
<sequence>GKYWGKVADERRKKPYSILLADKNAPNEEVWLQIEGMCRSTKASAIPVVPESEGTESNPFSLDALAVFIYRVLQRVNHPGNLDQSSPNAGYVLLMFYHLYDGKNRKEFETDLIERFGSLVKMPLLEPSRPPLPATVKSILEEGLNLYDLHSRRHQRLEPSKGTYAKEWTKWEKQLRGTLFENKDYLNSVQVPFEFAVGRVVEQLKAVAKGEYAPPSAERRFGTFVFAAISLPVTEILSLLDGLSSKHPGVGDFLRDKNMKTGLARAHLTLAHKRSHGVAAVSSYGQYLNRGVPVNISGLVYSEKLAALEAEPGAVDGDEMKSLNEWPHVTLWTDRSIAAREANALPDLVAEGKAVRVEIDPPVTVTGVVKFF</sequence>
<dbReference type="GO" id="GO:0003972">
    <property type="term" value="F:RNA ligase (ATP) activity"/>
    <property type="evidence" value="ECO:0007669"/>
    <property type="project" value="InterPro"/>
</dbReference>
<dbReference type="PANTHER" id="PTHR35460">
    <property type="entry name" value="TRNA LIGASE 1"/>
    <property type="match status" value="1"/>
</dbReference>
<feature type="non-terminal residue" evidence="1">
    <location>
        <position position="1"/>
    </location>
</feature>
<keyword evidence="2" id="KW-1185">Reference proteome</keyword>
<accession>S8DGK7</accession>
<dbReference type="OrthoDB" id="1912039at2759"/>
<evidence type="ECO:0008006" key="3">
    <source>
        <dbReference type="Google" id="ProtNLM"/>
    </source>
</evidence>
<proteinExistence type="predicted"/>
<evidence type="ECO:0000313" key="2">
    <source>
        <dbReference type="Proteomes" id="UP000015453"/>
    </source>
</evidence>